<evidence type="ECO:0000259" key="4">
    <source>
        <dbReference type="PROSITE" id="PS51352"/>
    </source>
</evidence>
<evidence type="ECO:0000256" key="3">
    <source>
        <dbReference type="RuleBase" id="RU366011"/>
    </source>
</evidence>
<evidence type="ECO:0000256" key="1">
    <source>
        <dbReference type="ARBA" id="ARBA00022559"/>
    </source>
</evidence>
<keyword evidence="1 3" id="KW-0575">Peroxidase</keyword>
<comment type="similarity">
    <text evidence="3">Belongs to the peroxiredoxin family. Prx5 subfamily.</text>
</comment>
<organism evidence="5 6">
    <name type="scientific">Sphingoaurantiacus capsulatus</name>
    <dbReference type="NCBI Taxonomy" id="1771310"/>
    <lineage>
        <taxon>Bacteria</taxon>
        <taxon>Pseudomonadati</taxon>
        <taxon>Pseudomonadota</taxon>
        <taxon>Alphaproteobacteria</taxon>
        <taxon>Sphingomonadales</taxon>
        <taxon>Sphingosinicellaceae</taxon>
        <taxon>Sphingoaurantiacus</taxon>
    </lineage>
</organism>
<dbReference type="PANTHER" id="PTHR10430">
    <property type="entry name" value="PEROXIREDOXIN"/>
    <property type="match status" value="1"/>
</dbReference>
<name>A0ABV7X6Q2_9SPHN</name>
<proteinExistence type="inferred from homology"/>
<feature type="domain" description="Thioredoxin" evidence="4">
    <location>
        <begin position="3"/>
        <end position="161"/>
    </location>
</feature>
<sequence length="161" mass="16820">MTIKVGDSLPSATLIKMTEEGPRPVTTEELFGGRTVALFAVPGAFTPTCSAKHLPGFVDNSGAIKGRGVDEIVGISVNDPFVMGAWGKASNVGDTITLLSDGNADFVKALGLSMDGSKFGMGTRSQRFSMLVKDGKVAQLNVEEPGAFKVSSAEHMIEQLG</sequence>
<dbReference type="RefSeq" id="WP_380856294.1">
    <property type="nucleotide sequence ID" value="NZ_JBHRXV010000001.1"/>
</dbReference>
<comment type="catalytic activity">
    <reaction evidence="3">
        <text>a hydroperoxide + 2 glutathione = an alcohol + glutathione disulfide + H2O</text>
        <dbReference type="Rhea" id="RHEA:62632"/>
        <dbReference type="ChEBI" id="CHEBI:15377"/>
        <dbReference type="ChEBI" id="CHEBI:30879"/>
        <dbReference type="ChEBI" id="CHEBI:35924"/>
        <dbReference type="ChEBI" id="CHEBI:57925"/>
        <dbReference type="ChEBI" id="CHEBI:58297"/>
        <dbReference type="EC" id="1.11.1.27"/>
    </reaction>
</comment>
<dbReference type="PROSITE" id="PS51352">
    <property type="entry name" value="THIOREDOXIN_2"/>
    <property type="match status" value="1"/>
</dbReference>
<keyword evidence="3" id="KW-0676">Redox-active center</keyword>
<dbReference type="EC" id="1.11.1.27" evidence="3"/>
<keyword evidence="6" id="KW-1185">Reference proteome</keyword>
<dbReference type="InterPro" id="IPR013740">
    <property type="entry name" value="Redoxin"/>
</dbReference>
<dbReference type="InterPro" id="IPR013766">
    <property type="entry name" value="Thioredoxin_domain"/>
</dbReference>
<evidence type="ECO:0000256" key="2">
    <source>
        <dbReference type="ARBA" id="ARBA00023002"/>
    </source>
</evidence>
<dbReference type="Gene3D" id="3.40.30.10">
    <property type="entry name" value="Glutaredoxin"/>
    <property type="match status" value="1"/>
</dbReference>
<dbReference type="EMBL" id="JBHRXV010000001">
    <property type="protein sequence ID" value="MFC3711423.1"/>
    <property type="molecule type" value="Genomic_DNA"/>
</dbReference>
<reference evidence="6" key="1">
    <citation type="journal article" date="2019" name="Int. J. Syst. Evol. Microbiol.">
        <title>The Global Catalogue of Microorganisms (GCM) 10K type strain sequencing project: providing services to taxonomists for standard genome sequencing and annotation.</title>
        <authorList>
            <consortium name="The Broad Institute Genomics Platform"/>
            <consortium name="The Broad Institute Genome Sequencing Center for Infectious Disease"/>
            <person name="Wu L."/>
            <person name="Ma J."/>
        </authorList>
    </citation>
    <scope>NUCLEOTIDE SEQUENCE [LARGE SCALE GENOMIC DNA]</scope>
    <source>
        <strain evidence="6">KCTC 42644</strain>
    </source>
</reference>
<dbReference type="Proteomes" id="UP001595615">
    <property type="component" value="Unassembled WGS sequence"/>
</dbReference>
<comment type="function">
    <text evidence="3">Thiol-specific peroxidase that catalyzes the reduction of hydrogen peroxide and organic hydroperoxides to water and alcohols, respectively. Plays a role in cell protection against oxidative stress by detoxifying peroxides.</text>
</comment>
<evidence type="ECO:0000313" key="5">
    <source>
        <dbReference type="EMBL" id="MFC3711423.1"/>
    </source>
</evidence>
<accession>A0ABV7X6Q2</accession>
<comment type="caution">
    <text evidence="5">The sequence shown here is derived from an EMBL/GenBank/DDBJ whole genome shotgun (WGS) entry which is preliminary data.</text>
</comment>
<dbReference type="SUPFAM" id="SSF52833">
    <property type="entry name" value="Thioredoxin-like"/>
    <property type="match status" value="1"/>
</dbReference>
<dbReference type="InterPro" id="IPR037944">
    <property type="entry name" value="PRX5-like"/>
</dbReference>
<evidence type="ECO:0000313" key="6">
    <source>
        <dbReference type="Proteomes" id="UP001595615"/>
    </source>
</evidence>
<dbReference type="PANTHER" id="PTHR10430:SF16">
    <property type="entry name" value="PEROXIREDOXIN-5, MITOCHONDRIAL"/>
    <property type="match status" value="1"/>
</dbReference>
<dbReference type="InterPro" id="IPR036249">
    <property type="entry name" value="Thioredoxin-like_sf"/>
</dbReference>
<gene>
    <name evidence="5" type="ORF">ACFOMD_02500</name>
</gene>
<dbReference type="CDD" id="cd03013">
    <property type="entry name" value="PRX5_like"/>
    <property type="match status" value="1"/>
</dbReference>
<dbReference type="Pfam" id="PF08534">
    <property type="entry name" value="Redoxin"/>
    <property type="match status" value="1"/>
</dbReference>
<protein>
    <recommendedName>
        <fullName evidence="3">Glutathione-dependent peroxiredoxin</fullName>
        <ecNumber evidence="3">1.11.1.27</ecNumber>
    </recommendedName>
</protein>
<keyword evidence="3" id="KW-0049">Antioxidant</keyword>
<keyword evidence="2 3" id="KW-0560">Oxidoreductase</keyword>